<dbReference type="Proteomes" id="UP000299102">
    <property type="component" value="Unassembled WGS sequence"/>
</dbReference>
<comment type="caution">
    <text evidence="2">The sequence shown here is derived from an EMBL/GenBank/DDBJ whole genome shotgun (WGS) entry which is preliminary data.</text>
</comment>
<dbReference type="InterPro" id="IPR000477">
    <property type="entry name" value="RT_dom"/>
</dbReference>
<keyword evidence="2" id="KW-0808">Transferase</keyword>
<reference evidence="2 3" key="1">
    <citation type="journal article" date="2019" name="Commun. Biol.">
        <title>The bagworm genome reveals a unique fibroin gene that provides high tensile strength.</title>
        <authorList>
            <person name="Kono N."/>
            <person name="Nakamura H."/>
            <person name="Ohtoshi R."/>
            <person name="Tomita M."/>
            <person name="Numata K."/>
            <person name="Arakawa K."/>
        </authorList>
    </citation>
    <scope>NUCLEOTIDE SEQUENCE [LARGE SCALE GENOMIC DNA]</scope>
</reference>
<protein>
    <submittedName>
        <fullName evidence="2">Probable RNA-directed DNA polymerase from transposon BS</fullName>
    </submittedName>
</protein>
<proteinExistence type="predicted"/>
<dbReference type="GO" id="GO:0003964">
    <property type="term" value="F:RNA-directed DNA polymerase activity"/>
    <property type="evidence" value="ECO:0007669"/>
    <property type="project" value="UniProtKB-KW"/>
</dbReference>
<evidence type="ECO:0000259" key="1">
    <source>
        <dbReference type="PROSITE" id="PS50878"/>
    </source>
</evidence>
<sequence>MFKHENTHSSRRLIRTGVLQGSPLSPLLYSVCTNNIQQPTSSVQLALFADYTAMYMCSKTVHSIYPHLQRAIDELAWWFQTRRIEINPEKSAVIYFKTVKVGARLQSTTVPFPSHPQCTHSVAAHLEILRHHTQIPRSYQAFQEKATFN</sequence>
<dbReference type="EMBL" id="BGZK01000815">
    <property type="protein sequence ID" value="GBP61489.1"/>
    <property type="molecule type" value="Genomic_DNA"/>
</dbReference>
<dbReference type="Pfam" id="PF00078">
    <property type="entry name" value="RVT_1"/>
    <property type="match status" value="1"/>
</dbReference>
<organism evidence="2 3">
    <name type="scientific">Eumeta variegata</name>
    <name type="common">Bagworm moth</name>
    <name type="synonym">Eumeta japonica</name>
    <dbReference type="NCBI Taxonomy" id="151549"/>
    <lineage>
        <taxon>Eukaryota</taxon>
        <taxon>Metazoa</taxon>
        <taxon>Ecdysozoa</taxon>
        <taxon>Arthropoda</taxon>
        <taxon>Hexapoda</taxon>
        <taxon>Insecta</taxon>
        <taxon>Pterygota</taxon>
        <taxon>Neoptera</taxon>
        <taxon>Endopterygota</taxon>
        <taxon>Lepidoptera</taxon>
        <taxon>Glossata</taxon>
        <taxon>Ditrysia</taxon>
        <taxon>Tineoidea</taxon>
        <taxon>Psychidae</taxon>
        <taxon>Oiketicinae</taxon>
        <taxon>Eumeta</taxon>
    </lineage>
</organism>
<evidence type="ECO:0000313" key="3">
    <source>
        <dbReference type="Proteomes" id="UP000299102"/>
    </source>
</evidence>
<dbReference type="OrthoDB" id="6627393at2759"/>
<keyword evidence="2" id="KW-0695">RNA-directed DNA polymerase</keyword>
<feature type="domain" description="Reverse transcriptase" evidence="1">
    <location>
        <begin position="1"/>
        <end position="105"/>
    </location>
</feature>
<keyword evidence="3" id="KW-1185">Reference proteome</keyword>
<evidence type="ECO:0000313" key="2">
    <source>
        <dbReference type="EMBL" id="GBP61489.1"/>
    </source>
</evidence>
<accession>A0A4C1XGR9</accession>
<dbReference type="AlphaFoldDB" id="A0A4C1XGR9"/>
<dbReference type="STRING" id="151549.A0A4C1XGR9"/>
<gene>
    <name evidence="2" type="primary">RTase</name>
    <name evidence="2" type="ORF">EVAR_34726_1</name>
</gene>
<dbReference type="PROSITE" id="PS50878">
    <property type="entry name" value="RT_POL"/>
    <property type="match status" value="1"/>
</dbReference>
<name>A0A4C1XGR9_EUMVA</name>
<keyword evidence="2" id="KW-0548">Nucleotidyltransferase</keyword>